<organism evidence="1 2">
    <name type="scientific">Rhodocytophaga aerolata</name>
    <dbReference type="NCBI Taxonomy" id="455078"/>
    <lineage>
        <taxon>Bacteria</taxon>
        <taxon>Pseudomonadati</taxon>
        <taxon>Bacteroidota</taxon>
        <taxon>Cytophagia</taxon>
        <taxon>Cytophagales</taxon>
        <taxon>Rhodocytophagaceae</taxon>
        <taxon>Rhodocytophaga</taxon>
    </lineage>
</organism>
<gene>
    <name evidence="1" type="ORF">Q0590_04035</name>
</gene>
<dbReference type="Proteomes" id="UP001168528">
    <property type="component" value="Unassembled WGS sequence"/>
</dbReference>
<comment type="caution">
    <text evidence="1">The sequence shown here is derived from an EMBL/GenBank/DDBJ whole genome shotgun (WGS) entry which is preliminary data.</text>
</comment>
<accession>A0ABT8R1Z8</accession>
<name>A0ABT8R1Z8_9BACT</name>
<keyword evidence="2" id="KW-1185">Reference proteome</keyword>
<evidence type="ECO:0000313" key="2">
    <source>
        <dbReference type="Proteomes" id="UP001168528"/>
    </source>
</evidence>
<reference evidence="1" key="1">
    <citation type="submission" date="2023-07" db="EMBL/GenBank/DDBJ databases">
        <title>The genome sequence of Rhodocytophaga aerolata KACC 12507.</title>
        <authorList>
            <person name="Zhang X."/>
        </authorList>
    </citation>
    <scope>NUCLEOTIDE SEQUENCE</scope>
    <source>
        <strain evidence="1">KACC 12507</strain>
    </source>
</reference>
<evidence type="ECO:0000313" key="1">
    <source>
        <dbReference type="EMBL" id="MDO1445404.1"/>
    </source>
</evidence>
<dbReference type="RefSeq" id="WP_302036193.1">
    <property type="nucleotide sequence ID" value="NZ_JAUKPO010000001.1"/>
</dbReference>
<protein>
    <submittedName>
        <fullName evidence="1">Uncharacterized protein</fullName>
    </submittedName>
</protein>
<dbReference type="EMBL" id="JAUKPO010000001">
    <property type="protein sequence ID" value="MDO1445404.1"/>
    <property type="molecule type" value="Genomic_DNA"/>
</dbReference>
<sequence>MENQYTIGHFLEAIASTNLLLKEQISKIQSDILSFDEFIVEHQQSKRDLSLLKGFATDIHSAE</sequence>
<proteinExistence type="predicted"/>